<name>A0A5B6WL00_9ROSI</name>
<dbReference type="EMBL" id="SMMG02000003">
    <property type="protein sequence ID" value="KAA3481866.1"/>
    <property type="molecule type" value="Genomic_DNA"/>
</dbReference>
<reference evidence="2" key="1">
    <citation type="journal article" date="2019" name="Plant Biotechnol. J.">
        <title>Genome sequencing of the Australian wild diploid species Gossypium australe highlights disease resistance and delayed gland morphogenesis.</title>
        <authorList>
            <person name="Cai Y."/>
            <person name="Cai X."/>
            <person name="Wang Q."/>
            <person name="Wang P."/>
            <person name="Zhang Y."/>
            <person name="Cai C."/>
            <person name="Xu Y."/>
            <person name="Wang K."/>
            <person name="Zhou Z."/>
            <person name="Wang C."/>
            <person name="Geng S."/>
            <person name="Li B."/>
            <person name="Dong Q."/>
            <person name="Hou Y."/>
            <person name="Wang H."/>
            <person name="Ai P."/>
            <person name="Liu Z."/>
            <person name="Yi F."/>
            <person name="Sun M."/>
            <person name="An G."/>
            <person name="Cheng J."/>
            <person name="Zhang Y."/>
            <person name="Shi Q."/>
            <person name="Xie Y."/>
            <person name="Shi X."/>
            <person name="Chang Y."/>
            <person name="Huang F."/>
            <person name="Chen Y."/>
            <person name="Hong S."/>
            <person name="Mi L."/>
            <person name="Sun Q."/>
            <person name="Zhang L."/>
            <person name="Zhou B."/>
            <person name="Peng R."/>
            <person name="Zhang X."/>
            <person name="Liu F."/>
        </authorList>
    </citation>
    <scope>NUCLEOTIDE SEQUENCE [LARGE SCALE GENOMIC DNA]</scope>
    <source>
        <strain evidence="2">cv. PA1801</strain>
    </source>
</reference>
<sequence length="61" mass="6800">MGLSKHPNNGRRNLPSFCYLLDSKDPSLSHPSPKNSLKDLGAFKFILGTEVPQTIDDLFLK</sequence>
<keyword evidence="2" id="KW-1185">Reference proteome</keyword>
<proteinExistence type="predicted"/>
<comment type="caution">
    <text evidence="1">The sequence shown here is derived from an EMBL/GenBank/DDBJ whole genome shotgun (WGS) entry which is preliminary data.</text>
</comment>
<gene>
    <name evidence="1" type="ORF">EPI10_022195</name>
</gene>
<evidence type="ECO:0000313" key="1">
    <source>
        <dbReference type="EMBL" id="KAA3481866.1"/>
    </source>
</evidence>
<accession>A0A5B6WL00</accession>
<evidence type="ECO:0000313" key="2">
    <source>
        <dbReference type="Proteomes" id="UP000325315"/>
    </source>
</evidence>
<dbReference type="AlphaFoldDB" id="A0A5B6WL00"/>
<protein>
    <submittedName>
        <fullName evidence="1">Uncharacterized protein</fullName>
    </submittedName>
</protein>
<organism evidence="1 2">
    <name type="scientific">Gossypium australe</name>
    <dbReference type="NCBI Taxonomy" id="47621"/>
    <lineage>
        <taxon>Eukaryota</taxon>
        <taxon>Viridiplantae</taxon>
        <taxon>Streptophyta</taxon>
        <taxon>Embryophyta</taxon>
        <taxon>Tracheophyta</taxon>
        <taxon>Spermatophyta</taxon>
        <taxon>Magnoliopsida</taxon>
        <taxon>eudicotyledons</taxon>
        <taxon>Gunneridae</taxon>
        <taxon>Pentapetalae</taxon>
        <taxon>rosids</taxon>
        <taxon>malvids</taxon>
        <taxon>Malvales</taxon>
        <taxon>Malvaceae</taxon>
        <taxon>Malvoideae</taxon>
        <taxon>Gossypium</taxon>
    </lineage>
</organism>
<dbReference type="Proteomes" id="UP000325315">
    <property type="component" value="Unassembled WGS sequence"/>
</dbReference>